<evidence type="ECO:0000313" key="1">
    <source>
        <dbReference type="EMBL" id="SDQ80246.1"/>
    </source>
</evidence>
<gene>
    <name evidence="1" type="ORF">SAMN05216402_2348</name>
</gene>
<reference evidence="1 2" key="1">
    <citation type="submission" date="2016-10" db="EMBL/GenBank/DDBJ databases">
        <authorList>
            <person name="Varghese N."/>
            <person name="Submissions S."/>
        </authorList>
    </citation>
    <scope>NUCLEOTIDE SEQUENCE [LARGE SCALE GENOMIC DNA]</scope>
    <source>
        <strain evidence="1 2">Nl1</strain>
    </source>
</reference>
<protein>
    <submittedName>
        <fullName evidence="1">Uncharacterized protein</fullName>
    </submittedName>
</protein>
<name>A0ABY0THB2_9PROT</name>
<proteinExistence type="predicted"/>
<dbReference type="Proteomes" id="UP000183471">
    <property type="component" value="Unassembled WGS sequence"/>
</dbReference>
<organism evidence="1 2">
    <name type="scientific">Nitrosospira multiformis</name>
    <dbReference type="NCBI Taxonomy" id="1231"/>
    <lineage>
        <taxon>Bacteria</taxon>
        <taxon>Pseudomonadati</taxon>
        <taxon>Pseudomonadota</taxon>
        <taxon>Betaproteobacteria</taxon>
        <taxon>Nitrosomonadales</taxon>
        <taxon>Nitrosomonadaceae</taxon>
        <taxon>Nitrosospira</taxon>
    </lineage>
</organism>
<comment type="caution">
    <text evidence="1">The sequence shown here is derived from an EMBL/GenBank/DDBJ whole genome shotgun (WGS) entry which is preliminary data.</text>
</comment>
<evidence type="ECO:0000313" key="2">
    <source>
        <dbReference type="Proteomes" id="UP000183471"/>
    </source>
</evidence>
<accession>A0ABY0THB2</accession>
<sequence>MLPARSTSLEERTNLLQASILPSRPSPFKELDEIFFSEEVVLQIFVPSYRCRCSWGRQDGYQVKLMLLRRAILPMSINPASSMA</sequence>
<dbReference type="EMBL" id="FNKY01000001">
    <property type="protein sequence ID" value="SDQ80246.1"/>
    <property type="molecule type" value="Genomic_DNA"/>
</dbReference>
<keyword evidence="2" id="KW-1185">Reference proteome</keyword>